<accession>A0A8A1LLP6</accession>
<organism evidence="1 2">
    <name type="scientific">Ajellomyces capsulatus (strain H88)</name>
    <name type="common">Darling's disease fungus</name>
    <name type="synonym">Histoplasma capsulatum</name>
    <dbReference type="NCBI Taxonomy" id="544711"/>
    <lineage>
        <taxon>Eukaryota</taxon>
        <taxon>Fungi</taxon>
        <taxon>Dikarya</taxon>
        <taxon>Ascomycota</taxon>
        <taxon>Pezizomycotina</taxon>
        <taxon>Eurotiomycetes</taxon>
        <taxon>Eurotiomycetidae</taxon>
        <taxon>Onygenales</taxon>
        <taxon>Ajellomycetaceae</taxon>
        <taxon>Histoplasma</taxon>
    </lineage>
</organism>
<dbReference type="AlphaFoldDB" id="A0A8A1LLP6"/>
<dbReference type="VEuPathDB" id="FungiDB:I7I53_00630"/>
<dbReference type="EMBL" id="CP069104">
    <property type="protein sequence ID" value="QSS53384.1"/>
    <property type="molecule type" value="Genomic_DNA"/>
</dbReference>
<dbReference type="Proteomes" id="UP000663419">
    <property type="component" value="Chromosome 3"/>
</dbReference>
<proteinExistence type="predicted"/>
<reference evidence="1" key="1">
    <citation type="submission" date="2021-01" db="EMBL/GenBank/DDBJ databases">
        <title>Chromosome-level genome assembly of a human fungal pathogen reveals clustering of transcriptionally co-regulated genes.</title>
        <authorList>
            <person name="Voorhies M."/>
            <person name="Cohen S."/>
            <person name="Shea T.P."/>
            <person name="Petrus S."/>
            <person name="Munoz J.F."/>
            <person name="Poplawski S."/>
            <person name="Goldman W.E."/>
            <person name="Michael T."/>
            <person name="Cuomo C.A."/>
            <person name="Sil A."/>
            <person name="Beyhan S."/>
        </authorList>
    </citation>
    <scope>NUCLEOTIDE SEQUENCE</scope>
    <source>
        <strain evidence="1">H88</strain>
    </source>
</reference>
<evidence type="ECO:0000313" key="2">
    <source>
        <dbReference type="Proteomes" id="UP000663419"/>
    </source>
</evidence>
<sequence>MHIYKLFGLAIWSRYYLLCFASSTIFKSKEFNPFCPYVLSESLVITAEMRDFMACLLILLNLPISLQAAPYRIDHDVTTPGRVHFGRSHNLWLGTWSLESCGNLVFGRLGLGLGLIRAPPE</sequence>
<protein>
    <submittedName>
        <fullName evidence="1">Uncharacterized protein</fullName>
    </submittedName>
</protein>
<gene>
    <name evidence="1" type="ORF">I7I53_00630</name>
</gene>
<name>A0A8A1LLP6_AJEC8</name>
<evidence type="ECO:0000313" key="1">
    <source>
        <dbReference type="EMBL" id="QSS53384.1"/>
    </source>
</evidence>